<comment type="caution">
    <text evidence="1">The sequence shown here is derived from an EMBL/GenBank/DDBJ whole genome shotgun (WGS) entry which is preliminary data.</text>
</comment>
<proteinExistence type="predicted"/>
<accession>A0A0F9CCZ9</accession>
<sequence>MAEVSNEAWKEELIAEWEPKVRIQIEYRDVEVDEEHPDGRESRFIYTSVHPIDSHECGLMLVVPGIEVQLPEFSHHEAIHAIAEYMGNHPDGNFCDNDDCEHPDREG</sequence>
<dbReference type="EMBL" id="LAZR01036662">
    <property type="protein sequence ID" value="KKL24262.1"/>
    <property type="molecule type" value="Genomic_DNA"/>
</dbReference>
<reference evidence="1" key="1">
    <citation type="journal article" date="2015" name="Nature">
        <title>Complex archaea that bridge the gap between prokaryotes and eukaryotes.</title>
        <authorList>
            <person name="Spang A."/>
            <person name="Saw J.H."/>
            <person name="Jorgensen S.L."/>
            <person name="Zaremba-Niedzwiedzka K."/>
            <person name="Martijn J."/>
            <person name="Lind A.E."/>
            <person name="van Eijk R."/>
            <person name="Schleper C."/>
            <person name="Guy L."/>
            <person name="Ettema T.J."/>
        </authorList>
    </citation>
    <scope>NUCLEOTIDE SEQUENCE</scope>
</reference>
<name>A0A0F9CCZ9_9ZZZZ</name>
<dbReference type="AlphaFoldDB" id="A0A0F9CCZ9"/>
<feature type="non-terminal residue" evidence="1">
    <location>
        <position position="107"/>
    </location>
</feature>
<protein>
    <submittedName>
        <fullName evidence="1">Uncharacterized protein</fullName>
    </submittedName>
</protein>
<evidence type="ECO:0000313" key="1">
    <source>
        <dbReference type="EMBL" id="KKL24262.1"/>
    </source>
</evidence>
<organism evidence="1">
    <name type="scientific">marine sediment metagenome</name>
    <dbReference type="NCBI Taxonomy" id="412755"/>
    <lineage>
        <taxon>unclassified sequences</taxon>
        <taxon>metagenomes</taxon>
        <taxon>ecological metagenomes</taxon>
    </lineage>
</organism>
<gene>
    <name evidence="1" type="ORF">LCGC14_2417120</name>
</gene>